<name>M1AWS0_SOLTU</name>
<dbReference type="HOGENOM" id="CLU_174360_0_0_1"/>
<dbReference type="InParanoid" id="M1AWS0"/>
<dbReference type="OMA" id="HMIERNT"/>
<keyword evidence="2" id="KW-1185">Reference proteome</keyword>
<evidence type="ECO:0000313" key="2">
    <source>
        <dbReference type="Proteomes" id="UP000011115"/>
    </source>
</evidence>
<reference evidence="2" key="1">
    <citation type="journal article" date="2011" name="Nature">
        <title>Genome sequence and analysis of the tuber crop potato.</title>
        <authorList>
            <consortium name="The Potato Genome Sequencing Consortium"/>
        </authorList>
    </citation>
    <scope>NUCLEOTIDE SEQUENCE [LARGE SCALE GENOMIC DNA]</scope>
    <source>
        <strain evidence="2">cv. DM1-3 516 R44</strain>
    </source>
</reference>
<dbReference type="EnsemblPlants" id="PGSC0003DMT400032054">
    <property type="protein sequence ID" value="PGSC0003DMT400032054"/>
    <property type="gene ID" value="PGSC0003DMG400012302"/>
</dbReference>
<dbReference type="Proteomes" id="UP000011115">
    <property type="component" value="Unassembled WGS sequence"/>
</dbReference>
<dbReference type="PaxDb" id="4113-PGSC0003DMT400032054"/>
<dbReference type="PANTHER" id="PTHR33978:SF28">
    <property type="match status" value="1"/>
</dbReference>
<organism evidence="1 2">
    <name type="scientific">Solanum tuberosum</name>
    <name type="common">Potato</name>
    <dbReference type="NCBI Taxonomy" id="4113"/>
    <lineage>
        <taxon>Eukaryota</taxon>
        <taxon>Viridiplantae</taxon>
        <taxon>Streptophyta</taxon>
        <taxon>Embryophyta</taxon>
        <taxon>Tracheophyta</taxon>
        <taxon>Spermatophyta</taxon>
        <taxon>Magnoliopsida</taxon>
        <taxon>eudicotyledons</taxon>
        <taxon>Gunneridae</taxon>
        <taxon>Pentapetalae</taxon>
        <taxon>asterids</taxon>
        <taxon>lamiids</taxon>
        <taxon>Solanales</taxon>
        <taxon>Solanaceae</taxon>
        <taxon>Solanoideae</taxon>
        <taxon>Solaneae</taxon>
        <taxon>Solanum</taxon>
    </lineage>
</organism>
<dbReference type="Gramene" id="PGSC0003DMT400032054">
    <property type="protein sequence ID" value="PGSC0003DMT400032054"/>
    <property type="gene ID" value="PGSC0003DMG400012302"/>
</dbReference>
<proteinExistence type="predicted"/>
<protein>
    <submittedName>
        <fullName evidence="1">Uncharacterized protein</fullName>
    </submittedName>
</protein>
<evidence type="ECO:0000313" key="1">
    <source>
        <dbReference type="EnsemblPlants" id="PGSC0003DMT400032054"/>
    </source>
</evidence>
<reference evidence="1" key="2">
    <citation type="submission" date="2015-06" db="UniProtKB">
        <authorList>
            <consortium name="EnsemblPlants"/>
        </authorList>
    </citation>
    <scope>IDENTIFICATION</scope>
    <source>
        <strain evidence="1">DM1-3 516 R44</strain>
    </source>
</reference>
<sequence>MNKKGGNTDKASSSTSSIIWDCGSPLYDSYELVSLVHLIERNTMILPVTEAGYSSPEPEIDLVKMRRWYSSKEREKINSDGKKVRKLKRGFYSFCYSITGDLINKNDKV</sequence>
<dbReference type="AlphaFoldDB" id="M1AWS0"/>
<accession>M1AWS0</accession>
<dbReference type="PANTHER" id="PTHR33978">
    <property type="entry name" value="SERINE/THREONINE-KINASE"/>
    <property type="match status" value="1"/>
</dbReference>